<dbReference type="EMBL" id="VUMU01000009">
    <property type="protein sequence ID" value="MST58330.1"/>
    <property type="molecule type" value="Genomic_DNA"/>
</dbReference>
<evidence type="ECO:0000256" key="4">
    <source>
        <dbReference type="ARBA" id="ARBA00022692"/>
    </source>
</evidence>
<evidence type="ECO:0000256" key="3">
    <source>
        <dbReference type="ARBA" id="ARBA00022679"/>
    </source>
</evidence>
<evidence type="ECO:0000256" key="5">
    <source>
        <dbReference type="ARBA" id="ARBA00022989"/>
    </source>
</evidence>
<evidence type="ECO:0000256" key="2">
    <source>
        <dbReference type="ARBA" id="ARBA00022676"/>
    </source>
</evidence>
<proteinExistence type="predicted"/>
<dbReference type="RefSeq" id="WP_154496509.1">
    <property type="nucleotide sequence ID" value="NZ_VUMU01000009.1"/>
</dbReference>
<keyword evidence="6" id="KW-0472">Membrane</keyword>
<dbReference type="GO" id="GO:0016020">
    <property type="term" value="C:membrane"/>
    <property type="evidence" value="ECO:0007669"/>
    <property type="project" value="UniProtKB-SubCell"/>
</dbReference>
<dbReference type="GO" id="GO:0016757">
    <property type="term" value="F:glycosyltransferase activity"/>
    <property type="evidence" value="ECO:0007669"/>
    <property type="project" value="UniProtKB-KW"/>
</dbReference>
<reference evidence="7 8" key="1">
    <citation type="submission" date="2019-08" db="EMBL/GenBank/DDBJ databases">
        <title>In-depth cultivation of the pig gut microbiome towards novel bacterial diversity and tailored functional studies.</title>
        <authorList>
            <person name="Wylensek D."/>
            <person name="Hitch T.C.A."/>
            <person name="Clavel T."/>
        </authorList>
    </citation>
    <scope>NUCLEOTIDE SEQUENCE [LARGE SCALE GENOMIC DNA]</scope>
    <source>
        <strain evidence="7 8">WCA3-601-WT-6H</strain>
    </source>
</reference>
<evidence type="ECO:0000313" key="7">
    <source>
        <dbReference type="EMBL" id="MST58330.1"/>
    </source>
</evidence>
<protein>
    <submittedName>
        <fullName evidence="7">Glycosyltransferase family 2 protein</fullName>
    </submittedName>
</protein>
<gene>
    <name evidence="7" type="ORF">FYJ59_08780</name>
</gene>
<keyword evidence="4" id="KW-0812">Transmembrane</keyword>
<dbReference type="Gene3D" id="3.90.550.10">
    <property type="entry name" value="Spore Coat Polysaccharide Biosynthesis Protein SpsA, Chain A"/>
    <property type="match status" value="1"/>
</dbReference>
<dbReference type="AlphaFoldDB" id="A0A6L5YK66"/>
<dbReference type="GO" id="GO:0005737">
    <property type="term" value="C:cytoplasm"/>
    <property type="evidence" value="ECO:0007669"/>
    <property type="project" value="TreeGrafter"/>
</dbReference>
<sequence>MQRIMRFFERYSSSIYYFIRKLAKTSLERKCMLLLFSPILFVTAGITYISGKCFSCKDSKIYPHKLAIAAIMKDEGLYIEEWLCYHIIRGVDKFFLFDNGSSDNIKNILKKYIDVGIVEYIYLPGRAKQLDAYFAATKKAKKTVKYIMYLDCDEFITTADASADLYEVIHSVFEAYTNAAAVAVNWYVYGSNGYKTKPEGLVMENYVYRAKDEAEPNGLVKIIANPRRICCMNSPHTVYPKGHLCVVNEAGQVVNGARIDYPNNRYSLLRINHYYCKSEEECKIKFSRGQADFEENVIRKWNEFIRFDLNDVYDNIMNSYVDKVYREIEKFRY</sequence>
<accession>A0A6L5YK66</accession>
<keyword evidence="3 7" id="KW-0808">Transferase</keyword>
<keyword evidence="8" id="KW-1185">Reference proteome</keyword>
<comment type="caution">
    <text evidence="7">The sequence shown here is derived from an EMBL/GenBank/DDBJ whole genome shotgun (WGS) entry which is preliminary data.</text>
</comment>
<dbReference type="InterPro" id="IPR029044">
    <property type="entry name" value="Nucleotide-diphossugar_trans"/>
</dbReference>
<keyword evidence="2" id="KW-0328">Glycosyltransferase</keyword>
<dbReference type="PANTHER" id="PTHR21461:SF69">
    <property type="entry name" value="GLYCOSYLTRANSFERASE FAMILY 92 PROTEIN"/>
    <property type="match status" value="1"/>
</dbReference>
<dbReference type="Pfam" id="PF01697">
    <property type="entry name" value="Glyco_transf_92"/>
    <property type="match status" value="1"/>
</dbReference>
<evidence type="ECO:0000256" key="6">
    <source>
        <dbReference type="ARBA" id="ARBA00023136"/>
    </source>
</evidence>
<dbReference type="PANTHER" id="PTHR21461">
    <property type="entry name" value="GLYCOSYLTRANSFERASE FAMILY 92 PROTEIN"/>
    <property type="match status" value="1"/>
</dbReference>
<evidence type="ECO:0000256" key="1">
    <source>
        <dbReference type="ARBA" id="ARBA00004167"/>
    </source>
</evidence>
<dbReference type="InterPro" id="IPR008166">
    <property type="entry name" value="Glyco_transf_92"/>
</dbReference>
<dbReference type="Proteomes" id="UP000476055">
    <property type="component" value="Unassembled WGS sequence"/>
</dbReference>
<evidence type="ECO:0000313" key="8">
    <source>
        <dbReference type="Proteomes" id="UP000476055"/>
    </source>
</evidence>
<name>A0A6L5YK66_9FIRM</name>
<organism evidence="7 8">
    <name type="scientific">Waltera intestinalis</name>
    <dbReference type="NCBI Taxonomy" id="2606635"/>
    <lineage>
        <taxon>Bacteria</taxon>
        <taxon>Bacillati</taxon>
        <taxon>Bacillota</taxon>
        <taxon>Clostridia</taxon>
        <taxon>Lachnospirales</taxon>
        <taxon>Lachnospiraceae</taxon>
        <taxon>Waltera</taxon>
    </lineage>
</organism>
<comment type="subcellular location">
    <subcellularLocation>
        <location evidence="1">Membrane</location>
        <topology evidence="1">Single-pass membrane protein</topology>
    </subcellularLocation>
</comment>
<keyword evidence="5" id="KW-1133">Transmembrane helix</keyword>
<dbReference type="SUPFAM" id="SSF53448">
    <property type="entry name" value="Nucleotide-diphospho-sugar transferases"/>
    <property type="match status" value="1"/>
</dbReference>